<keyword evidence="2" id="KW-1185">Reference proteome</keyword>
<dbReference type="EMBL" id="JBHSMF010000010">
    <property type="protein sequence ID" value="MFC5499819.1"/>
    <property type="molecule type" value="Genomic_DNA"/>
</dbReference>
<reference evidence="2" key="1">
    <citation type="journal article" date="2019" name="Int. J. Syst. Evol. Microbiol.">
        <title>The Global Catalogue of Microorganisms (GCM) 10K type strain sequencing project: providing services to taxonomists for standard genome sequencing and annotation.</title>
        <authorList>
            <consortium name="The Broad Institute Genomics Platform"/>
            <consortium name="The Broad Institute Genome Sequencing Center for Infectious Disease"/>
            <person name="Wu L."/>
            <person name="Ma J."/>
        </authorList>
    </citation>
    <scope>NUCLEOTIDE SEQUENCE [LARGE SCALE GENOMIC DNA]</scope>
    <source>
        <strain evidence="2">CCUG 57401</strain>
    </source>
</reference>
<comment type="caution">
    <text evidence="1">The sequence shown here is derived from an EMBL/GenBank/DDBJ whole genome shotgun (WGS) entry which is preliminary data.</text>
</comment>
<sequence>MSNMINQSKTGTVSIAGTVTASGQTVSVAGAGTYTETTSAATFEGVAGLRKHVDLSGSVSANGQTAPLSASTDAYYDSNYKPLGSTSAGAYCVTTAYTSLPANAPAGTSGTWISQDCYASSAKTSKIGSGTVTYTVEADSANSLILRLTTRVTDSAGNVLPSTASYRVTTTGATSRLTDAVTVTVNGASANLTISYQ</sequence>
<dbReference type="RefSeq" id="WP_376852068.1">
    <property type="nucleotide sequence ID" value="NZ_JBHSMF010000010.1"/>
</dbReference>
<accession>A0ABW0NJB4</accession>
<gene>
    <name evidence="1" type="ORF">ACFPOE_19920</name>
</gene>
<name>A0ABW0NJB4_9BURK</name>
<organism evidence="1 2">
    <name type="scientific">Caenimonas terrae</name>
    <dbReference type="NCBI Taxonomy" id="696074"/>
    <lineage>
        <taxon>Bacteria</taxon>
        <taxon>Pseudomonadati</taxon>
        <taxon>Pseudomonadota</taxon>
        <taxon>Betaproteobacteria</taxon>
        <taxon>Burkholderiales</taxon>
        <taxon>Comamonadaceae</taxon>
        <taxon>Caenimonas</taxon>
    </lineage>
</organism>
<proteinExistence type="predicted"/>
<evidence type="ECO:0000313" key="2">
    <source>
        <dbReference type="Proteomes" id="UP001596037"/>
    </source>
</evidence>
<evidence type="ECO:0000313" key="1">
    <source>
        <dbReference type="EMBL" id="MFC5499819.1"/>
    </source>
</evidence>
<dbReference type="Proteomes" id="UP001596037">
    <property type="component" value="Unassembled WGS sequence"/>
</dbReference>
<protein>
    <submittedName>
        <fullName evidence="1">Uncharacterized protein</fullName>
    </submittedName>
</protein>